<evidence type="ECO:0000313" key="11">
    <source>
        <dbReference type="EMBL" id="ESO03540.1"/>
    </source>
</evidence>
<dbReference type="InParanoid" id="T1G9V5"/>
<dbReference type="PROSITE" id="PS51030">
    <property type="entry name" value="NUCLEAR_REC_DBD_2"/>
    <property type="match status" value="1"/>
</dbReference>
<dbReference type="GO" id="GO:0003700">
    <property type="term" value="F:DNA-binding transcription factor activity"/>
    <property type="evidence" value="ECO:0007669"/>
    <property type="project" value="InterPro"/>
</dbReference>
<dbReference type="EMBL" id="AMQM01004491">
    <property type="status" value="NOT_ANNOTATED_CDS"/>
    <property type="molecule type" value="Genomic_DNA"/>
</dbReference>
<evidence type="ECO:0000256" key="4">
    <source>
        <dbReference type="ARBA" id="ARBA00023015"/>
    </source>
</evidence>
<keyword evidence="13" id="KW-1185">Reference proteome</keyword>
<accession>T1G9V5</accession>
<dbReference type="HOGENOM" id="CLU_1202429_0_0_1"/>
<keyword evidence="4" id="KW-0805">Transcription regulation</keyword>
<dbReference type="Gene3D" id="3.30.50.10">
    <property type="entry name" value="Erythroid Transcription Factor GATA-1, subunit A"/>
    <property type="match status" value="1"/>
</dbReference>
<organism evidence="12 13">
    <name type="scientific">Helobdella robusta</name>
    <name type="common">Californian leech</name>
    <dbReference type="NCBI Taxonomy" id="6412"/>
    <lineage>
        <taxon>Eukaryota</taxon>
        <taxon>Metazoa</taxon>
        <taxon>Spiralia</taxon>
        <taxon>Lophotrochozoa</taxon>
        <taxon>Annelida</taxon>
        <taxon>Clitellata</taxon>
        <taxon>Hirudinea</taxon>
        <taxon>Rhynchobdellida</taxon>
        <taxon>Glossiphoniidae</taxon>
        <taxon>Helobdella</taxon>
    </lineage>
</organism>
<reference evidence="13" key="1">
    <citation type="submission" date="2012-12" db="EMBL/GenBank/DDBJ databases">
        <authorList>
            <person name="Hellsten U."/>
            <person name="Grimwood J."/>
            <person name="Chapman J.A."/>
            <person name="Shapiro H."/>
            <person name="Aerts A."/>
            <person name="Otillar R.P."/>
            <person name="Terry A.Y."/>
            <person name="Boore J.L."/>
            <person name="Simakov O."/>
            <person name="Marletaz F."/>
            <person name="Cho S.-J."/>
            <person name="Edsinger-Gonzales E."/>
            <person name="Havlak P."/>
            <person name="Kuo D.-H."/>
            <person name="Larsson T."/>
            <person name="Lv J."/>
            <person name="Arendt D."/>
            <person name="Savage R."/>
            <person name="Osoegawa K."/>
            <person name="de Jong P."/>
            <person name="Lindberg D.R."/>
            <person name="Seaver E.C."/>
            <person name="Weisblat D.A."/>
            <person name="Putnam N.H."/>
            <person name="Grigoriev I.V."/>
            <person name="Rokhsar D.S."/>
        </authorList>
    </citation>
    <scope>NUCLEOTIDE SEQUENCE</scope>
</reference>
<dbReference type="PRINTS" id="PR00047">
    <property type="entry name" value="STROIDFINGER"/>
</dbReference>
<evidence type="ECO:0000256" key="2">
    <source>
        <dbReference type="ARBA" id="ARBA00022771"/>
    </source>
</evidence>
<keyword evidence="2" id="KW-0863">Zinc-finger</keyword>
<dbReference type="GO" id="GO:0008270">
    <property type="term" value="F:zinc ion binding"/>
    <property type="evidence" value="ECO:0007669"/>
    <property type="project" value="UniProtKB-KW"/>
</dbReference>
<dbReference type="AlphaFoldDB" id="T1G9V5"/>
<dbReference type="PROSITE" id="PS00031">
    <property type="entry name" value="NUCLEAR_REC_DBD_1"/>
    <property type="match status" value="1"/>
</dbReference>
<dbReference type="SUPFAM" id="SSF57716">
    <property type="entry name" value="Glucocorticoid receptor-like (DNA-binding domain)"/>
    <property type="match status" value="1"/>
</dbReference>
<dbReference type="PANTHER" id="PTHR24082:SF283">
    <property type="entry name" value="NUCLEAR HORMONE RECEPTOR HR96"/>
    <property type="match status" value="1"/>
</dbReference>
<sequence>MARSNSVPLEKSNSASRDMGNNNNSSNINAVTIDNNVGTFEFEVGSFNRQNHDDGHEIVSSADVNNLLLFATKSLSTNDFQANRFVPADIDVKPSMIIQCKQRQAIPISVLDNSSSTDNDEISYNKILMKASSTLNNEDTTNCSSAINNSNTSTLISKEDKVCVVCGDRALGCNFDVVSCESCKAFFRRNAHKEKEMKCIFDGCCYINVHTRRFCSYCRLKQCMQAGMRKE</sequence>
<dbReference type="eggNOG" id="ENOG502RXBR">
    <property type="taxonomic scope" value="Eukaryota"/>
</dbReference>
<dbReference type="STRING" id="6412.T1G9V5"/>
<dbReference type="EnsemblMetazoa" id="HelroT99849">
    <property type="protein sequence ID" value="HelroP99849"/>
    <property type="gene ID" value="HelroG99849"/>
</dbReference>
<dbReference type="KEGG" id="hro:HELRODRAFT_99849"/>
<keyword evidence="3" id="KW-0862">Zinc</keyword>
<protein>
    <recommendedName>
        <fullName evidence="10">Nuclear receptor domain-containing protein</fullName>
    </recommendedName>
</protein>
<evidence type="ECO:0000256" key="1">
    <source>
        <dbReference type="ARBA" id="ARBA00022723"/>
    </source>
</evidence>
<evidence type="ECO:0000256" key="9">
    <source>
        <dbReference type="SAM" id="MobiDB-lite"/>
    </source>
</evidence>
<dbReference type="InterPro" id="IPR013088">
    <property type="entry name" value="Znf_NHR/GATA"/>
</dbReference>
<dbReference type="Proteomes" id="UP000015101">
    <property type="component" value="Unassembled WGS sequence"/>
</dbReference>
<dbReference type="EMBL" id="KB096590">
    <property type="protein sequence ID" value="ESO03540.1"/>
    <property type="molecule type" value="Genomic_DNA"/>
</dbReference>
<gene>
    <name evidence="12" type="primary">20217851</name>
    <name evidence="11" type="ORF">HELRODRAFT_99849</name>
</gene>
<evidence type="ECO:0000256" key="8">
    <source>
        <dbReference type="ARBA" id="ARBA00023242"/>
    </source>
</evidence>
<proteinExistence type="predicted"/>
<keyword evidence="7" id="KW-0675">Receptor</keyword>
<evidence type="ECO:0000256" key="5">
    <source>
        <dbReference type="ARBA" id="ARBA00023125"/>
    </source>
</evidence>
<reference evidence="12" key="3">
    <citation type="submission" date="2015-06" db="UniProtKB">
        <authorList>
            <consortium name="EnsemblMetazoa"/>
        </authorList>
    </citation>
    <scope>IDENTIFICATION</scope>
</reference>
<dbReference type="OrthoDB" id="5771769at2759"/>
<evidence type="ECO:0000256" key="3">
    <source>
        <dbReference type="ARBA" id="ARBA00022833"/>
    </source>
</evidence>
<keyword evidence="1" id="KW-0479">Metal-binding</keyword>
<feature type="domain" description="Nuclear receptor" evidence="10">
    <location>
        <begin position="160"/>
        <end position="231"/>
    </location>
</feature>
<dbReference type="CTD" id="20217851"/>
<keyword evidence="6" id="KW-0804">Transcription</keyword>
<dbReference type="GO" id="GO:0043565">
    <property type="term" value="F:sequence-specific DNA binding"/>
    <property type="evidence" value="ECO:0007669"/>
    <property type="project" value="InterPro"/>
</dbReference>
<dbReference type="InterPro" id="IPR001628">
    <property type="entry name" value="Znf_hrmn_rcpt"/>
</dbReference>
<feature type="region of interest" description="Disordered" evidence="9">
    <location>
        <begin position="1"/>
        <end position="28"/>
    </location>
</feature>
<keyword evidence="5" id="KW-0238">DNA-binding</keyword>
<keyword evidence="8" id="KW-0539">Nucleus</keyword>
<evidence type="ECO:0000256" key="6">
    <source>
        <dbReference type="ARBA" id="ARBA00023163"/>
    </source>
</evidence>
<name>T1G9V5_HELRO</name>
<dbReference type="GeneID" id="20217851"/>
<dbReference type="SMART" id="SM00399">
    <property type="entry name" value="ZnF_C4"/>
    <property type="match status" value="1"/>
</dbReference>
<feature type="compositionally biased region" description="Polar residues" evidence="9">
    <location>
        <begin position="1"/>
        <end position="20"/>
    </location>
</feature>
<evidence type="ECO:0000313" key="13">
    <source>
        <dbReference type="Proteomes" id="UP000015101"/>
    </source>
</evidence>
<dbReference type="Pfam" id="PF00105">
    <property type="entry name" value="zf-C4"/>
    <property type="match status" value="1"/>
</dbReference>
<dbReference type="InterPro" id="IPR050234">
    <property type="entry name" value="Nuclear_hormone_rcpt_NR1"/>
</dbReference>
<reference evidence="11 13" key="2">
    <citation type="journal article" date="2013" name="Nature">
        <title>Insights into bilaterian evolution from three spiralian genomes.</title>
        <authorList>
            <person name="Simakov O."/>
            <person name="Marletaz F."/>
            <person name="Cho S.J."/>
            <person name="Edsinger-Gonzales E."/>
            <person name="Havlak P."/>
            <person name="Hellsten U."/>
            <person name="Kuo D.H."/>
            <person name="Larsson T."/>
            <person name="Lv J."/>
            <person name="Arendt D."/>
            <person name="Savage R."/>
            <person name="Osoegawa K."/>
            <person name="de Jong P."/>
            <person name="Grimwood J."/>
            <person name="Chapman J.A."/>
            <person name="Shapiro H."/>
            <person name="Aerts A."/>
            <person name="Otillar R.P."/>
            <person name="Terry A.Y."/>
            <person name="Boore J.L."/>
            <person name="Grigoriev I.V."/>
            <person name="Lindberg D.R."/>
            <person name="Seaver E.C."/>
            <person name="Weisblat D.A."/>
            <person name="Putnam N.H."/>
            <person name="Rokhsar D.S."/>
        </authorList>
    </citation>
    <scope>NUCLEOTIDE SEQUENCE</scope>
</reference>
<evidence type="ECO:0000313" key="12">
    <source>
        <dbReference type="EnsemblMetazoa" id="HelroP99849"/>
    </source>
</evidence>
<evidence type="ECO:0000256" key="7">
    <source>
        <dbReference type="ARBA" id="ARBA00023170"/>
    </source>
</evidence>
<evidence type="ECO:0000259" key="10">
    <source>
        <dbReference type="PROSITE" id="PS51030"/>
    </source>
</evidence>
<dbReference type="PANTHER" id="PTHR24082">
    <property type="entry name" value="NUCLEAR HORMONE RECEPTOR"/>
    <property type="match status" value="1"/>
</dbReference>
<dbReference type="RefSeq" id="XP_009018097.1">
    <property type="nucleotide sequence ID" value="XM_009019849.1"/>
</dbReference>